<evidence type="ECO:0000313" key="3">
    <source>
        <dbReference type="EMBL" id="ODV68987.1"/>
    </source>
</evidence>
<gene>
    <name evidence="3" type="ORF">HYPBUDRAFT_152224</name>
</gene>
<sequence>MIDETLVRMYKDIQSQLSRANSEMVRRHLNEEDGRRRYEQGILEEYNRKLDIVNQEMKRLREENSRMKRQIQGYKNKYESPNKRQRVEKEEMTRSQYNALPTQYSSEDEYSIRSSPKKVSPKKSPIKEIIEDSEEEYEPIKLESQPLNDISQPLSDMSQPLNDITKQINEIKRNETKPPQTALQRKEFLRKYYKMKFNTSKIMINLTTNPITEKNWILQDFKENPKYVRPKVSKYSVMSKKETEERNLFYEITGESKEELTYSQIFDKFPSPPGFMKSDFPDTLETEQRRRLISERQHDRIKRRIDSALANFYDPNKHGEFVFQEDIINQYVDAGRFQ</sequence>
<feature type="coiled-coil region" evidence="1">
    <location>
        <begin position="43"/>
        <end position="77"/>
    </location>
</feature>
<dbReference type="Proteomes" id="UP000095085">
    <property type="component" value="Unassembled WGS sequence"/>
</dbReference>
<name>A0A1E4RP00_9ASCO</name>
<dbReference type="EMBL" id="KV454539">
    <property type="protein sequence ID" value="ODV68987.1"/>
    <property type="molecule type" value="Genomic_DNA"/>
</dbReference>
<keyword evidence="4" id="KW-1185">Reference proteome</keyword>
<protein>
    <submittedName>
        <fullName evidence="3">SAE2-domain-containing protein</fullName>
    </submittedName>
</protein>
<evidence type="ECO:0000256" key="1">
    <source>
        <dbReference type="SAM" id="Coils"/>
    </source>
</evidence>
<dbReference type="STRING" id="984485.A0A1E4RP00"/>
<feature type="region of interest" description="Disordered" evidence="2">
    <location>
        <begin position="103"/>
        <end position="125"/>
    </location>
</feature>
<organism evidence="3 4">
    <name type="scientific">Hyphopichia burtonii NRRL Y-1933</name>
    <dbReference type="NCBI Taxonomy" id="984485"/>
    <lineage>
        <taxon>Eukaryota</taxon>
        <taxon>Fungi</taxon>
        <taxon>Dikarya</taxon>
        <taxon>Ascomycota</taxon>
        <taxon>Saccharomycotina</taxon>
        <taxon>Pichiomycetes</taxon>
        <taxon>Debaryomycetaceae</taxon>
        <taxon>Hyphopichia</taxon>
    </lineage>
</organism>
<reference evidence="4" key="1">
    <citation type="submission" date="2016-05" db="EMBL/GenBank/DDBJ databases">
        <title>Comparative genomics of biotechnologically important yeasts.</title>
        <authorList>
            <consortium name="DOE Joint Genome Institute"/>
            <person name="Riley R."/>
            <person name="Haridas S."/>
            <person name="Wolfe K.H."/>
            <person name="Lopes M.R."/>
            <person name="Hittinger C.T."/>
            <person name="Goker M."/>
            <person name="Salamov A."/>
            <person name="Wisecaver J."/>
            <person name="Long T.M."/>
            <person name="Aerts A.L."/>
            <person name="Barry K."/>
            <person name="Choi C."/>
            <person name="Clum A."/>
            <person name="Coughlan A.Y."/>
            <person name="Deshpande S."/>
            <person name="Douglass A.P."/>
            <person name="Hanson S.J."/>
            <person name="Klenk H.-P."/>
            <person name="Labutti K."/>
            <person name="Lapidus A."/>
            <person name="Lindquist E."/>
            <person name="Lipzen A."/>
            <person name="Meier-Kolthoff J.P."/>
            <person name="Ohm R.A."/>
            <person name="Otillar R.P."/>
            <person name="Pangilinan J."/>
            <person name="Peng Y."/>
            <person name="Rokas A."/>
            <person name="Rosa C.A."/>
            <person name="Scheuner C."/>
            <person name="Sibirny A.A."/>
            <person name="Slot J.C."/>
            <person name="Stielow J.B."/>
            <person name="Sun H."/>
            <person name="Kurtzman C.P."/>
            <person name="Blackwell M."/>
            <person name="Grigoriev I.V."/>
            <person name="Jeffries T.W."/>
        </authorList>
    </citation>
    <scope>NUCLEOTIDE SEQUENCE [LARGE SCALE GENOMIC DNA]</scope>
    <source>
        <strain evidence="4">NRRL Y-1933</strain>
    </source>
</reference>
<dbReference type="AlphaFoldDB" id="A0A1E4RP00"/>
<dbReference type="RefSeq" id="XP_020078054.1">
    <property type="nucleotide sequence ID" value="XM_020220901.1"/>
</dbReference>
<evidence type="ECO:0000313" key="4">
    <source>
        <dbReference type="Proteomes" id="UP000095085"/>
    </source>
</evidence>
<proteinExistence type="predicted"/>
<evidence type="ECO:0000256" key="2">
    <source>
        <dbReference type="SAM" id="MobiDB-lite"/>
    </source>
</evidence>
<accession>A0A1E4RP00</accession>
<dbReference type="OrthoDB" id="4083304at2759"/>
<dbReference type="GeneID" id="30995451"/>
<keyword evidence="1" id="KW-0175">Coiled coil</keyword>